<sequence>MTVKEKYSVAYSVYETKKFDDFTFLEENRDVAMNHVNRLAQNIKEGYEMPPILVDEELKVIDGQHRLMAHEMLQRPIRFIIQENMKENTLQKANTNVKIWTTAQHIEYHIKKGNAHYIKLKAFREYSELQWGTAMRILGGSKDKKIKSEAKVLQYGLFEVRYEEDAYNFVDEVVLRMRMESPTSKIVSAIKNIYDIGVDTRRLVTAINVTEEEIQLMNTIPKIMETIAKIYNKDLKKSEHIKFKQWNNNQLKPYI</sequence>
<dbReference type="Proteomes" id="UP001595637">
    <property type="component" value="Unassembled WGS sequence"/>
</dbReference>
<dbReference type="EMBL" id="JBHRVQ010000001">
    <property type="protein sequence ID" value="MFC3389362.1"/>
    <property type="molecule type" value="Genomic_DNA"/>
</dbReference>
<dbReference type="Gene3D" id="3.90.1530.10">
    <property type="entry name" value="Conserved hypothetical protein from pyrococcus furiosus pfu- 392566-001, ParB domain"/>
    <property type="match status" value="1"/>
</dbReference>
<evidence type="ECO:0000313" key="1">
    <source>
        <dbReference type="EMBL" id="MFC3389362.1"/>
    </source>
</evidence>
<evidence type="ECO:0000313" key="2">
    <source>
        <dbReference type="Proteomes" id="UP001595637"/>
    </source>
</evidence>
<reference evidence="2" key="1">
    <citation type="journal article" date="2019" name="Int. J. Syst. Evol. Microbiol.">
        <title>The Global Catalogue of Microorganisms (GCM) 10K type strain sequencing project: providing services to taxonomists for standard genome sequencing and annotation.</title>
        <authorList>
            <consortium name="The Broad Institute Genomics Platform"/>
            <consortium name="The Broad Institute Genome Sequencing Center for Infectious Disease"/>
            <person name="Wu L."/>
            <person name="Ma J."/>
        </authorList>
    </citation>
    <scope>NUCLEOTIDE SEQUENCE [LARGE SCALE GENOMIC DNA]</scope>
    <source>
        <strain evidence="2">CCM 7756</strain>
    </source>
</reference>
<keyword evidence="2" id="KW-1185">Reference proteome</keyword>
<comment type="caution">
    <text evidence="1">The sequence shown here is derived from an EMBL/GenBank/DDBJ whole genome shotgun (WGS) entry which is preliminary data.</text>
</comment>
<organism evidence="1 2">
    <name type="scientific">Salinicoccus sesuvii</name>
    <dbReference type="NCBI Taxonomy" id="868281"/>
    <lineage>
        <taxon>Bacteria</taxon>
        <taxon>Bacillati</taxon>
        <taxon>Bacillota</taxon>
        <taxon>Bacilli</taxon>
        <taxon>Bacillales</taxon>
        <taxon>Staphylococcaceae</taxon>
        <taxon>Salinicoccus</taxon>
    </lineage>
</organism>
<name>A0ABV7NAW4_9STAP</name>
<accession>A0ABV7NAW4</accession>
<proteinExistence type="predicted"/>
<protein>
    <submittedName>
        <fullName evidence="1">ParB N-terminal domain-containing protein</fullName>
    </submittedName>
</protein>
<dbReference type="SUPFAM" id="SSF110849">
    <property type="entry name" value="ParB/Sulfiredoxin"/>
    <property type="match status" value="1"/>
</dbReference>
<gene>
    <name evidence="1" type="ORF">ACFOEO_12295</name>
</gene>
<dbReference type="InterPro" id="IPR036086">
    <property type="entry name" value="ParB/Sulfiredoxin_sf"/>
</dbReference>
<dbReference type="RefSeq" id="WP_380656401.1">
    <property type="nucleotide sequence ID" value="NZ_JBHRVQ010000001.1"/>
</dbReference>